<keyword evidence="7" id="KW-1185">Reference proteome</keyword>
<dbReference type="PANTHER" id="PTHR48267:SF1">
    <property type="entry name" value="BILIRUBIN OXIDASE"/>
    <property type="match status" value="1"/>
</dbReference>
<dbReference type="SABIO-RK" id="O67206"/>
<feature type="binding site" evidence="8 9">
    <location>
        <position position="161"/>
    </location>
    <ligand>
        <name>Cu(2+)</name>
        <dbReference type="ChEBI" id="CHEBI:29036"/>
        <label>3</label>
    </ligand>
</feature>
<protein>
    <submittedName>
        <fullName evidence="6">Periplasmic cell division protein (SufI)</fullName>
    </submittedName>
</protein>
<dbReference type="eggNOG" id="COG2132">
    <property type="taxonomic scope" value="Bacteria"/>
</dbReference>
<feature type="binding site" evidence="8 9">
    <location>
        <position position="451"/>
    </location>
    <ligand>
        <name>Cu(2+)</name>
        <dbReference type="ChEBI" id="CHEBI:29036"/>
        <label>4</label>
    </ligand>
</feature>
<sequence length="527" mass="59491">MDRRKFIKTSLFSALGFSVGGLSLLSCGGGGTTGSSSGQGSGTLSKQSLNIPGYFLFPDGQRVSITAKWTTLEVIPGKSTDMLVYEIDNEYNPVIFLRKGQTFSADFVNNSGEDSIIHWHGFRAPWKSDGHPYYAVKDGETYSYPDFTIIDRSGTYFYHPHPHGRTGYQVYYGLAGMIIIEDEDEDNLKQALDLEYGVIDIPLIIQDKTFDSSGQLVYNPMGHMGFWGDTILVNLTPNPYMDVERKIYRFRILNGSNARPYRLALLRGNQRMRFWVIGVEGGLLDTPKEVNEILVAPGERIDILVDFRDASVNDVIKLYNFPHNLIGMGMIGMRMGMGMERGMGMGNGMNMDMGMADNSEFEVMEFRVTKDSAYDKSIPQRLSEVTPINTDGAQVQRITLGMRRMVFTINGETWEDGYANPQDINNPKVLFEQNNGDVVIIEYVNNTGMYHPMHIHGFQFQVLERSLGPLRATDLGWKDTVIVAPMETVRIAVDMSHPYNEHQIYLLHCHILEHHDEGMMVNYRVNA</sequence>
<feature type="binding site" evidence="8 9">
    <location>
        <position position="118"/>
    </location>
    <ligand>
        <name>Cu(2+)</name>
        <dbReference type="ChEBI" id="CHEBI:29036"/>
        <label>1</label>
    </ligand>
</feature>
<feature type="binding site" evidence="8 9">
    <location>
        <position position="508"/>
    </location>
    <ligand>
        <name>Cu(2+)</name>
        <dbReference type="ChEBI" id="CHEBI:29036"/>
        <label>3</label>
    </ligand>
</feature>
<keyword evidence="1 8" id="KW-0479">Metal-binding</keyword>
<feature type="binding site" evidence="8 9">
    <location>
        <position position="514"/>
    </location>
    <ligand>
        <name>Cu(2+)</name>
        <dbReference type="ChEBI" id="CHEBI:29036"/>
        <label>4</label>
    </ligand>
</feature>
<evidence type="ECO:0007829" key="8">
    <source>
        <dbReference type="PDB" id="6SYY"/>
    </source>
</evidence>
<organism evidence="6 7">
    <name type="scientific">Aquifex aeolicus (strain VF5)</name>
    <dbReference type="NCBI Taxonomy" id="224324"/>
    <lineage>
        <taxon>Bacteria</taxon>
        <taxon>Pseudomonadati</taxon>
        <taxon>Aquificota</taxon>
        <taxon>Aquificia</taxon>
        <taxon>Aquificales</taxon>
        <taxon>Aquificaceae</taxon>
        <taxon>Aquifex</taxon>
    </lineage>
</organism>
<keyword evidence="6" id="KW-0132">Cell division</keyword>
<dbReference type="Pfam" id="PF07731">
    <property type="entry name" value="Cu-oxidase_2"/>
    <property type="match status" value="1"/>
</dbReference>
<dbReference type="FunCoup" id="O67206">
    <property type="interactions" value="56"/>
</dbReference>
<reference evidence="6 7" key="1">
    <citation type="journal article" date="1998" name="Nature">
        <title>The complete genome of the hyperthermophilic bacterium Aquifex aeolicus.</title>
        <authorList>
            <person name="Deckert G."/>
            <person name="Warren P.V."/>
            <person name="Gaasterland T."/>
            <person name="Young W.G."/>
            <person name="Lenox A.L."/>
            <person name="Graham D.E."/>
            <person name="Overbeek R."/>
            <person name="Snead M.A."/>
            <person name="Keller M."/>
            <person name="Aujay M."/>
            <person name="Huber R."/>
            <person name="Feldman R.A."/>
            <person name="Short J.M."/>
            <person name="Olson G.J."/>
            <person name="Swanson R.V."/>
        </authorList>
    </citation>
    <scope>NUCLEOTIDE SEQUENCE [LARGE SCALE GENOMIC DNA]</scope>
    <source>
        <strain evidence="6 7">VF5</strain>
    </source>
</reference>
<evidence type="ECO:0000256" key="1">
    <source>
        <dbReference type="ARBA" id="ARBA00022723"/>
    </source>
</evidence>
<gene>
    <name evidence="6" type="primary">sufI</name>
    <name evidence="6" type="ordered locus">aq_1130</name>
</gene>
<feature type="domain" description="Plastocyanin-like" evidence="3">
    <location>
        <begin position="244"/>
        <end position="309"/>
    </location>
</feature>
<dbReference type="PANTHER" id="PTHR48267">
    <property type="entry name" value="CUPREDOXIN SUPERFAMILY PROTEIN"/>
    <property type="match status" value="1"/>
</dbReference>
<dbReference type="InterPro" id="IPR001117">
    <property type="entry name" value="Cu-oxidase_2nd"/>
</dbReference>
<dbReference type="SUPFAM" id="SSF49503">
    <property type="entry name" value="Cupredoxins"/>
    <property type="match status" value="3"/>
</dbReference>
<evidence type="ECO:0000259" key="3">
    <source>
        <dbReference type="Pfam" id="PF00394"/>
    </source>
</evidence>
<dbReference type="Gene3D" id="2.60.40.420">
    <property type="entry name" value="Cupredoxins - blue copper proteins"/>
    <property type="match status" value="3"/>
</dbReference>
<dbReference type="CDD" id="cd13879">
    <property type="entry name" value="CuRO_2_McoP_like"/>
    <property type="match status" value="1"/>
</dbReference>
<dbReference type="CDD" id="cd13888">
    <property type="entry name" value="CuRO_3_McoP_like"/>
    <property type="match status" value="1"/>
</dbReference>
<dbReference type="OrthoDB" id="9757546at2"/>
<dbReference type="InterPro" id="IPR011707">
    <property type="entry name" value="Cu-oxidase-like_N"/>
</dbReference>
<feature type="binding site" evidence="8 9">
    <location>
        <position position="120"/>
    </location>
    <ligand>
        <name>Cu(2+)</name>
        <dbReference type="ChEBI" id="CHEBI:29036"/>
        <label>2</label>
    </ligand>
</feature>
<feature type="domain" description="Plastocyanin-like" evidence="4">
    <location>
        <begin position="407"/>
        <end position="526"/>
    </location>
</feature>
<evidence type="ECO:0000313" key="6">
    <source>
        <dbReference type="EMBL" id="AAC07157.1"/>
    </source>
</evidence>
<accession>O67206</accession>
<feature type="binding site" evidence="8 9">
    <location>
        <position position="509"/>
    </location>
    <ligand>
        <name>Cu(2+)</name>
        <dbReference type="ChEBI" id="CHEBI:29036"/>
        <label>4</label>
    </ligand>
</feature>
<dbReference type="PIR" id="C70397">
    <property type="entry name" value="C70397"/>
</dbReference>
<dbReference type="Proteomes" id="UP000000798">
    <property type="component" value="Chromosome"/>
</dbReference>
<dbReference type="PROSITE" id="PS00080">
    <property type="entry name" value="MULTICOPPER_OXIDASE2"/>
    <property type="match status" value="1"/>
</dbReference>
<dbReference type="EnsemblBacteria" id="AAC07157">
    <property type="protein sequence ID" value="AAC07157"/>
    <property type="gene ID" value="aq_1130"/>
</dbReference>
<dbReference type="SASBDB" id="O67206"/>
<dbReference type="KEGG" id="aae:aq_1130"/>
<dbReference type="GO" id="GO:0030288">
    <property type="term" value="C:outer membrane-bounded periplasmic space"/>
    <property type="evidence" value="ECO:0000318"/>
    <property type="project" value="GO_Central"/>
</dbReference>
<evidence type="ECO:0000259" key="5">
    <source>
        <dbReference type="Pfam" id="PF07732"/>
    </source>
</evidence>
<dbReference type="AlphaFoldDB" id="O67206"/>
<dbReference type="GO" id="GO:0005507">
    <property type="term" value="F:copper ion binding"/>
    <property type="evidence" value="ECO:0007669"/>
    <property type="project" value="InterPro"/>
</dbReference>
<keyword evidence="2" id="KW-0560">Oxidoreductase</keyword>
<dbReference type="GO" id="GO:0016491">
    <property type="term" value="F:oxidoreductase activity"/>
    <property type="evidence" value="ECO:0000318"/>
    <property type="project" value="GO_Central"/>
</dbReference>
<dbReference type="InterPro" id="IPR008972">
    <property type="entry name" value="Cupredoxin"/>
</dbReference>
<feature type="binding site" evidence="8 9">
    <location>
        <position position="454"/>
    </location>
    <ligand>
        <name>Cu(2+)</name>
        <dbReference type="ChEBI" id="CHEBI:29036"/>
        <label>1</label>
    </ligand>
</feature>
<feature type="domain" description="Plastocyanin-like" evidence="5">
    <location>
        <begin position="90"/>
        <end position="184"/>
    </location>
</feature>
<feature type="binding site" evidence="8 9">
    <location>
        <position position="456"/>
    </location>
    <ligand>
        <name>Cu(2+)</name>
        <dbReference type="ChEBI" id="CHEBI:29036"/>
        <label>3</label>
    </ligand>
</feature>
<evidence type="ECO:0000313" key="7">
    <source>
        <dbReference type="Proteomes" id="UP000000798"/>
    </source>
</evidence>
<dbReference type="InParanoid" id="O67206"/>
<dbReference type="Pfam" id="PF00394">
    <property type="entry name" value="Cu-oxidase"/>
    <property type="match status" value="1"/>
</dbReference>
<dbReference type="Pfam" id="PF07732">
    <property type="entry name" value="Cu-oxidase_3"/>
    <property type="match status" value="1"/>
</dbReference>
<evidence type="ECO:0000259" key="4">
    <source>
        <dbReference type="Pfam" id="PF07731"/>
    </source>
</evidence>
<proteinExistence type="evidence at protein level"/>
<feature type="binding site" evidence="8 9">
    <location>
        <position position="159"/>
    </location>
    <ligand>
        <name>Cu(2+)</name>
        <dbReference type="ChEBI" id="CHEBI:29036"/>
        <label>2</label>
    </ligand>
</feature>
<dbReference type="EMBL" id="AE000657">
    <property type="protein sequence ID" value="AAC07157.1"/>
    <property type="molecule type" value="Genomic_DNA"/>
</dbReference>
<dbReference type="SMR" id="O67206"/>
<dbReference type="InterPro" id="IPR011706">
    <property type="entry name" value="Cu-oxidase_C"/>
</dbReference>
<reference evidence="9" key="3">
    <citation type="journal article" date="2022" name="ACS Catal.">
        <title>Distal Mutations Shape Substrate-Binding Sites during Evolution of a Metallo-Oxidase into a Laccase.</title>
        <authorList>
            <person name="Brissos V."/>
            <person name="Borges P.T."/>
            <person name="Nunez-Franco R."/>
            <person name="Lucas M.F."/>
            <person name="Frazao C."/>
            <person name="Monza E."/>
            <person name="Masgrau L."/>
            <person name="Cordeiro T.N."/>
            <person name="Martins L.O."/>
        </authorList>
    </citation>
    <scope>X-RAY CRYSTALLOGRAPHY (1.80 ANGSTROMS) IN COMPLEX WITH CU(2+)</scope>
</reference>
<reference evidence="8" key="2">
    <citation type="journal article" date="2020" name="ACS Catal.">
        <title>The Methionine-Rich Loop of Multicopper Oxidase McoA follows Open-To-Close Transitions with a Role in Enzyme Catalysis.</title>
        <authorList>
            <person name="Borges P.T."/>
            <person name="Brissos V."/>
            <person name="Cordeiro T.N."/>
            <person name="Martins L.O."/>
            <person name="Frazao C."/>
        </authorList>
    </citation>
    <scope>X-RAY CRYSTALLOGRAPHY (1.79 ANGSTROMS) IN COMPLEX WITH CU(2+)</scope>
</reference>
<keyword evidence="8 9" id="KW-0002">3D-structure</keyword>
<feature type="binding site" evidence="8 9">
    <location>
        <position position="510"/>
    </location>
    <ligand>
        <name>Cu(2+)</name>
        <dbReference type="ChEBI" id="CHEBI:29036"/>
        <label>2</label>
    </ligand>
</feature>
<dbReference type="HOGENOM" id="CLU_009100_2_1_0"/>
<dbReference type="PROSITE" id="PS51257">
    <property type="entry name" value="PROKAR_LIPOPROTEIN"/>
    <property type="match status" value="1"/>
</dbReference>
<name>O67206_AQUAE</name>
<dbReference type="RefSeq" id="WP_010880708.1">
    <property type="nucleotide sequence ID" value="NC_000918.1"/>
</dbReference>
<dbReference type="InterPro" id="IPR045087">
    <property type="entry name" value="Cu-oxidase_fam"/>
</dbReference>
<dbReference type="InterPro" id="IPR002355">
    <property type="entry name" value="Cu_oxidase_Cu_BS"/>
</dbReference>
<dbReference type="PDB" id="6SYY">
    <property type="method" value="X-ray"/>
    <property type="resolution" value="1.79 A"/>
    <property type="chains" value="A=1-527"/>
</dbReference>
<evidence type="ECO:0000256" key="2">
    <source>
        <dbReference type="ARBA" id="ARBA00023002"/>
    </source>
</evidence>
<evidence type="ECO:0007829" key="9">
    <source>
        <dbReference type="PDB" id="6TTD"/>
    </source>
</evidence>
<dbReference type="STRING" id="224324.aq_1130"/>
<keyword evidence="6" id="KW-0131">Cell cycle</keyword>
<dbReference type="PDB" id="6TTD">
    <property type="method" value="X-ray"/>
    <property type="resolution" value="1.80 A"/>
    <property type="chains" value="A/B=1-527"/>
</dbReference>
<dbReference type="GO" id="GO:0051301">
    <property type="term" value="P:cell division"/>
    <property type="evidence" value="ECO:0007669"/>
    <property type="project" value="UniProtKB-KW"/>
</dbReference>